<name>S9V994_9TRYP</name>
<feature type="domain" description="DUF4200" evidence="3">
    <location>
        <begin position="15"/>
        <end position="127"/>
    </location>
</feature>
<evidence type="ECO:0000256" key="1">
    <source>
        <dbReference type="ARBA" id="ARBA00023054"/>
    </source>
</evidence>
<feature type="coiled-coil region" evidence="2">
    <location>
        <begin position="69"/>
        <end position="119"/>
    </location>
</feature>
<feature type="coiled-coil region" evidence="2">
    <location>
        <begin position="11"/>
        <end position="42"/>
    </location>
</feature>
<keyword evidence="5" id="KW-1185">Reference proteome</keyword>
<feature type="coiled-coil region" evidence="2">
    <location>
        <begin position="177"/>
        <end position="218"/>
    </location>
</feature>
<reference evidence="4 5" key="1">
    <citation type="submission" date="2020-08" db="EMBL/GenBank/DDBJ databases">
        <authorList>
            <person name="Newling K."/>
            <person name="Davey J."/>
            <person name="Forrester S."/>
        </authorList>
    </citation>
    <scope>NUCLEOTIDE SEQUENCE [LARGE SCALE GENOMIC DNA]</scope>
    <source>
        <strain evidence="5">Crithidia deanei Carvalho (ATCC PRA-265)</strain>
    </source>
</reference>
<keyword evidence="1 2" id="KW-0175">Coiled coil</keyword>
<proteinExistence type="predicted"/>
<dbReference type="Proteomes" id="UP000515908">
    <property type="component" value="Chromosome 14"/>
</dbReference>
<dbReference type="PANTHER" id="PTHR21683:SF2">
    <property type="entry name" value="COILED-COIL DOMAIN-CONTAINING PROTEIN 42 LIKE-2-LIKE"/>
    <property type="match status" value="1"/>
</dbReference>
<dbReference type="PANTHER" id="PTHR21683">
    <property type="entry name" value="COILED-COIL DOMAIN-CONTAINING PROTEIN 42 LIKE-2-LIKE-RELATED"/>
    <property type="match status" value="1"/>
</dbReference>
<dbReference type="OrthoDB" id="10264298at2759"/>
<dbReference type="EMBL" id="LR877158">
    <property type="protein sequence ID" value="CAD2219514.1"/>
    <property type="molecule type" value="Genomic_DNA"/>
</dbReference>
<gene>
    <name evidence="4" type="ORF">ADEAN_000702200</name>
</gene>
<protein>
    <recommendedName>
        <fullName evidence="3">DUF4200 domain-containing protein</fullName>
    </recommendedName>
</protein>
<evidence type="ECO:0000313" key="5">
    <source>
        <dbReference type="Proteomes" id="UP000515908"/>
    </source>
</evidence>
<dbReference type="GO" id="GO:0005856">
    <property type="term" value="C:cytoskeleton"/>
    <property type="evidence" value="ECO:0007669"/>
    <property type="project" value="UniProtKB-ARBA"/>
</dbReference>
<evidence type="ECO:0000259" key="3">
    <source>
        <dbReference type="Pfam" id="PF13863"/>
    </source>
</evidence>
<dbReference type="Pfam" id="PF13863">
    <property type="entry name" value="DUF4200"/>
    <property type="match status" value="1"/>
</dbReference>
<sequence>MSNALDNITAAAKLRRNVAEVQQELEMKREEYAQRMNRVREGETQLAKDRQELQDTLVQYYKFIQESEVKRSRASKKAVTEEKQRMEREEQIQQLNEQLEELEHKNAEAKERYGEYLRYQTFLEEVLGRNEGDEYHEPKDIISRWMTLQDNTKVLQHRKTLLEEDLLRNKNALAVARQRRTNENVSLQNQLNELQMTLENLQKTIKLRQDELDRQLKHKSATSRTISHLSMAVRNLRDRCALWTAKYSGRGKGETTSDVLQQLNTIGDCLEDFQSVVLVHSTTKENCNNNNNNAVAK</sequence>
<dbReference type="AlphaFoldDB" id="S9V994"/>
<accession>S9V994</accession>
<evidence type="ECO:0000256" key="2">
    <source>
        <dbReference type="SAM" id="Coils"/>
    </source>
</evidence>
<dbReference type="InterPro" id="IPR025252">
    <property type="entry name" value="DUF4200"/>
</dbReference>
<dbReference type="InterPro" id="IPR051147">
    <property type="entry name" value="CFAP_domain-containing"/>
</dbReference>
<organism evidence="4 5">
    <name type="scientific">Angomonas deanei</name>
    <dbReference type="NCBI Taxonomy" id="59799"/>
    <lineage>
        <taxon>Eukaryota</taxon>
        <taxon>Discoba</taxon>
        <taxon>Euglenozoa</taxon>
        <taxon>Kinetoplastea</taxon>
        <taxon>Metakinetoplastina</taxon>
        <taxon>Trypanosomatida</taxon>
        <taxon>Trypanosomatidae</taxon>
        <taxon>Strigomonadinae</taxon>
        <taxon>Angomonas</taxon>
    </lineage>
</organism>
<evidence type="ECO:0000313" key="4">
    <source>
        <dbReference type="EMBL" id="CAD2219514.1"/>
    </source>
</evidence>
<dbReference type="VEuPathDB" id="TriTrypDB:ADEAN_000702200"/>